<reference evidence="9" key="2">
    <citation type="submission" date="2025-09" db="UniProtKB">
        <authorList>
            <consortium name="Ensembl"/>
        </authorList>
    </citation>
    <scope>IDENTIFICATION</scope>
</reference>
<dbReference type="GeneTree" id="ENSGT00940000164472"/>
<keyword evidence="1 7" id="KW-0723">Serine/threonine-protein kinase</keyword>
<dbReference type="PROSITE" id="PS00108">
    <property type="entry name" value="PROTEIN_KINASE_ST"/>
    <property type="match status" value="1"/>
</dbReference>
<keyword evidence="3 6" id="KW-0547">Nucleotide-binding</keyword>
<dbReference type="GO" id="GO:0005634">
    <property type="term" value="C:nucleus"/>
    <property type="evidence" value="ECO:0007669"/>
    <property type="project" value="TreeGrafter"/>
</dbReference>
<dbReference type="Ensembl" id="ENSEBUT00000021648.1">
    <property type="protein sequence ID" value="ENSEBUP00000021072.1"/>
    <property type="gene ID" value="ENSEBUG00000013027.1"/>
</dbReference>
<dbReference type="GO" id="GO:0005524">
    <property type="term" value="F:ATP binding"/>
    <property type="evidence" value="ECO:0007669"/>
    <property type="project" value="UniProtKB-UniRule"/>
</dbReference>
<feature type="domain" description="Protein kinase" evidence="8">
    <location>
        <begin position="38"/>
        <end position="255"/>
    </location>
</feature>
<dbReference type="PANTHER" id="PTHR24058">
    <property type="entry name" value="DUAL SPECIFICITY PROTEIN KINASE"/>
    <property type="match status" value="1"/>
</dbReference>
<dbReference type="Pfam" id="PF00069">
    <property type="entry name" value="Pkinase"/>
    <property type="match status" value="1"/>
</dbReference>
<dbReference type="Gene3D" id="1.10.510.10">
    <property type="entry name" value="Transferase(Phosphotransferase) domain 1"/>
    <property type="match status" value="1"/>
</dbReference>
<dbReference type="AlphaFoldDB" id="A0A8C4QX00"/>
<evidence type="ECO:0000259" key="8">
    <source>
        <dbReference type="PROSITE" id="PS50011"/>
    </source>
</evidence>
<dbReference type="OMA" id="CEYEMIR"/>
<protein>
    <recommendedName>
        <fullName evidence="8">Protein kinase domain-containing protein</fullName>
    </recommendedName>
</protein>
<dbReference type="InterPro" id="IPR000719">
    <property type="entry name" value="Prot_kinase_dom"/>
</dbReference>
<dbReference type="PROSITE" id="PS00107">
    <property type="entry name" value="PROTEIN_KINASE_ATP"/>
    <property type="match status" value="1"/>
</dbReference>
<dbReference type="InterPro" id="IPR050494">
    <property type="entry name" value="Ser_Thr_dual-spec_kinase"/>
</dbReference>
<feature type="binding site" evidence="6">
    <location>
        <position position="67"/>
    </location>
    <ligand>
        <name>ATP</name>
        <dbReference type="ChEBI" id="CHEBI:30616"/>
    </ligand>
</feature>
<proteinExistence type="inferred from homology"/>
<evidence type="ECO:0000256" key="2">
    <source>
        <dbReference type="ARBA" id="ARBA00022679"/>
    </source>
</evidence>
<organism evidence="9 10">
    <name type="scientific">Eptatretus burgeri</name>
    <name type="common">Inshore hagfish</name>
    <dbReference type="NCBI Taxonomy" id="7764"/>
    <lineage>
        <taxon>Eukaryota</taxon>
        <taxon>Metazoa</taxon>
        <taxon>Chordata</taxon>
        <taxon>Craniata</taxon>
        <taxon>Vertebrata</taxon>
        <taxon>Cyclostomata</taxon>
        <taxon>Myxini</taxon>
        <taxon>Myxiniformes</taxon>
        <taxon>Myxinidae</taxon>
        <taxon>Eptatretinae</taxon>
        <taxon>Eptatretus</taxon>
    </lineage>
</organism>
<keyword evidence="2" id="KW-0808">Transferase</keyword>
<evidence type="ECO:0000256" key="1">
    <source>
        <dbReference type="ARBA" id="ARBA00022527"/>
    </source>
</evidence>
<evidence type="ECO:0000256" key="5">
    <source>
        <dbReference type="ARBA" id="ARBA00022840"/>
    </source>
</evidence>
<name>A0A8C4QX00_EPTBU</name>
<evidence type="ECO:0000256" key="7">
    <source>
        <dbReference type="RuleBase" id="RU000304"/>
    </source>
</evidence>
<dbReference type="SMART" id="SM00220">
    <property type="entry name" value="S_TKc"/>
    <property type="match status" value="1"/>
</dbReference>
<keyword evidence="5 6" id="KW-0067">ATP-binding</keyword>
<dbReference type="InterPro" id="IPR011009">
    <property type="entry name" value="Kinase-like_dom_sf"/>
</dbReference>
<evidence type="ECO:0000256" key="4">
    <source>
        <dbReference type="ARBA" id="ARBA00022777"/>
    </source>
</evidence>
<evidence type="ECO:0000313" key="9">
    <source>
        <dbReference type="Ensembl" id="ENSEBUP00000021072.1"/>
    </source>
</evidence>
<reference evidence="9" key="1">
    <citation type="submission" date="2025-08" db="UniProtKB">
        <authorList>
            <consortium name="Ensembl"/>
        </authorList>
    </citation>
    <scope>IDENTIFICATION</scope>
</reference>
<dbReference type="GO" id="GO:0004713">
    <property type="term" value="F:protein tyrosine kinase activity"/>
    <property type="evidence" value="ECO:0007669"/>
    <property type="project" value="TreeGrafter"/>
</dbReference>
<dbReference type="InterPro" id="IPR008271">
    <property type="entry name" value="Ser/Thr_kinase_AS"/>
</dbReference>
<keyword evidence="10" id="KW-1185">Reference proteome</keyword>
<dbReference type="Proteomes" id="UP000694388">
    <property type="component" value="Unplaced"/>
</dbReference>
<dbReference type="PROSITE" id="PS50011">
    <property type="entry name" value="PROTEIN_KINASE_DOM"/>
    <property type="match status" value="1"/>
</dbReference>
<dbReference type="SUPFAM" id="SSF56112">
    <property type="entry name" value="Protein kinase-like (PK-like)"/>
    <property type="match status" value="1"/>
</dbReference>
<accession>A0A8C4QX00</accession>
<evidence type="ECO:0000256" key="6">
    <source>
        <dbReference type="PROSITE-ProRule" id="PRU10141"/>
    </source>
</evidence>
<evidence type="ECO:0000256" key="3">
    <source>
        <dbReference type="ARBA" id="ARBA00022741"/>
    </source>
</evidence>
<evidence type="ECO:0000313" key="10">
    <source>
        <dbReference type="Proteomes" id="UP000694388"/>
    </source>
</evidence>
<dbReference type="GO" id="GO:0005737">
    <property type="term" value="C:cytoplasm"/>
    <property type="evidence" value="ECO:0007669"/>
    <property type="project" value="TreeGrafter"/>
</dbReference>
<dbReference type="PANTHER" id="PTHR24058:SF46">
    <property type="entry name" value="HOMEODOMAIN-INTERACTING PROTEIN KINASE 4"/>
    <property type="match status" value="1"/>
</dbReference>
<comment type="similarity">
    <text evidence="7">Belongs to the protein kinase superfamily.</text>
</comment>
<sequence length="255" mass="28791">MMPAVPIVQPGVEDVDPRVEPPFGEAPELKVCGAHETYTLQCCLGAGSFGRVFMCWAETARCQVAIKMIPGHSQYNRIASNEIRILSHISKNVELAAKAHLPSLREAFRTPCNSCFVFDLLGKNLHEVHRENNFRPFALRHVRVIAQQLLLALSQLKEWGIIHADLKPENILLANDSTKNFHVQLIDFGSSSFSAEVKFVRDPYIQSRYYRAPEILLGAPFSEKVDMWSLGCVLAELLLCWPLYPGSNEYDQMIH</sequence>
<dbReference type="InterPro" id="IPR017441">
    <property type="entry name" value="Protein_kinase_ATP_BS"/>
</dbReference>
<keyword evidence="4" id="KW-0418">Kinase</keyword>
<dbReference type="GO" id="GO:0004674">
    <property type="term" value="F:protein serine/threonine kinase activity"/>
    <property type="evidence" value="ECO:0007669"/>
    <property type="project" value="UniProtKB-KW"/>
</dbReference>